<accession>A0ABV7DAQ8</accession>
<comment type="function">
    <text evidence="4">The pyruvate dehydrogenase complex catalyzes the overall conversion of pyruvate to acetyl-CoA and CO(2). It contains multiple copies of three enzymatic components: pyruvate dehydrogenase (E1), dihydrolipoamide acetyltransferase (E2) and lipoamide dehydrogenase (E3).</text>
</comment>
<dbReference type="InterPro" id="IPR029061">
    <property type="entry name" value="THDP-binding"/>
</dbReference>
<name>A0ABV7DAQ8_9PROT</name>
<protein>
    <submittedName>
        <fullName evidence="7">Thiamine pyrophosphate-dependent dehydrogenase E1 component subunit alpha</fullName>
    </submittedName>
</protein>
<keyword evidence="3" id="KW-0786">Thiamine pyrophosphate</keyword>
<feature type="domain" description="Dehydrogenase E1 component" evidence="6">
    <location>
        <begin position="20"/>
        <end position="319"/>
    </location>
</feature>
<comment type="cofactor">
    <cofactor evidence="1">
        <name>thiamine diphosphate</name>
        <dbReference type="ChEBI" id="CHEBI:58937"/>
    </cofactor>
</comment>
<dbReference type="InterPro" id="IPR050642">
    <property type="entry name" value="PDH_E1_Alpha_Subunit"/>
</dbReference>
<dbReference type="Pfam" id="PF00676">
    <property type="entry name" value="E1_dh"/>
    <property type="match status" value="1"/>
</dbReference>
<evidence type="ECO:0000256" key="4">
    <source>
        <dbReference type="ARBA" id="ARBA00025211"/>
    </source>
</evidence>
<reference evidence="8" key="1">
    <citation type="journal article" date="2019" name="Int. J. Syst. Evol. Microbiol.">
        <title>The Global Catalogue of Microorganisms (GCM) 10K type strain sequencing project: providing services to taxonomists for standard genome sequencing and annotation.</title>
        <authorList>
            <consortium name="The Broad Institute Genomics Platform"/>
            <consortium name="The Broad Institute Genome Sequencing Center for Infectious Disease"/>
            <person name="Wu L."/>
            <person name="Ma J."/>
        </authorList>
    </citation>
    <scope>NUCLEOTIDE SEQUENCE [LARGE SCALE GENOMIC DNA]</scope>
    <source>
        <strain evidence="8">KCTC 62164</strain>
    </source>
</reference>
<dbReference type="SUPFAM" id="SSF52518">
    <property type="entry name" value="Thiamin diphosphate-binding fold (THDP-binding)"/>
    <property type="match status" value="1"/>
</dbReference>
<organism evidence="7 8">
    <name type="scientific">Kordiimonas pumila</name>
    <dbReference type="NCBI Taxonomy" id="2161677"/>
    <lineage>
        <taxon>Bacteria</taxon>
        <taxon>Pseudomonadati</taxon>
        <taxon>Pseudomonadota</taxon>
        <taxon>Alphaproteobacteria</taxon>
        <taxon>Kordiimonadales</taxon>
        <taxon>Kordiimonadaceae</taxon>
        <taxon>Kordiimonas</taxon>
    </lineage>
</organism>
<dbReference type="InterPro" id="IPR001017">
    <property type="entry name" value="DH_E1"/>
</dbReference>
<dbReference type="EMBL" id="JBHRSL010000028">
    <property type="protein sequence ID" value="MFC3053744.1"/>
    <property type="molecule type" value="Genomic_DNA"/>
</dbReference>
<dbReference type="Gene3D" id="3.40.50.970">
    <property type="match status" value="1"/>
</dbReference>
<evidence type="ECO:0000256" key="1">
    <source>
        <dbReference type="ARBA" id="ARBA00001964"/>
    </source>
</evidence>
<evidence type="ECO:0000313" key="7">
    <source>
        <dbReference type="EMBL" id="MFC3053744.1"/>
    </source>
</evidence>
<evidence type="ECO:0000256" key="5">
    <source>
        <dbReference type="ARBA" id="ARBA00051231"/>
    </source>
</evidence>
<comment type="caution">
    <text evidence="7">The sequence shown here is derived from an EMBL/GenBank/DDBJ whole genome shotgun (WGS) entry which is preliminary data.</text>
</comment>
<evidence type="ECO:0000313" key="8">
    <source>
        <dbReference type="Proteomes" id="UP001595444"/>
    </source>
</evidence>
<dbReference type="RefSeq" id="WP_194214437.1">
    <property type="nucleotide sequence ID" value="NZ_CP061205.1"/>
</dbReference>
<gene>
    <name evidence="7" type="ORF">ACFOKA_17730</name>
</gene>
<dbReference type="PANTHER" id="PTHR11516:SF60">
    <property type="entry name" value="PYRUVATE DEHYDROGENASE E1 COMPONENT SUBUNIT ALPHA"/>
    <property type="match status" value="1"/>
</dbReference>
<comment type="catalytic activity">
    <reaction evidence="5">
        <text>N(6)-[(R)-lipoyl]-L-lysyl-[protein] + pyruvate + H(+) = N(6)-[(R)-S(8)-acetyldihydrolipoyl]-L-lysyl-[protein] + CO2</text>
        <dbReference type="Rhea" id="RHEA:19189"/>
        <dbReference type="Rhea" id="RHEA-COMP:10474"/>
        <dbReference type="Rhea" id="RHEA-COMP:10478"/>
        <dbReference type="ChEBI" id="CHEBI:15361"/>
        <dbReference type="ChEBI" id="CHEBI:15378"/>
        <dbReference type="ChEBI" id="CHEBI:16526"/>
        <dbReference type="ChEBI" id="CHEBI:83099"/>
        <dbReference type="ChEBI" id="CHEBI:83111"/>
        <dbReference type="EC" id="1.2.4.1"/>
    </reaction>
</comment>
<keyword evidence="2" id="KW-0560">Oxidoreductase</keyword>
<evidence type="ECO:0000256" key="3">
    <source>
        <dbReference type="ARBA" id="ARBA00023052"/>
    </source>
</evidence>
<keyword evidence="8" id="KW-1185">Reference proteome</keyword>
<dbReference type="CDD" id="cd02000">
    <property type="entry name" value="TPP_E1_PDC_ADC_BCADC"/>
    <property type="match status" value="1"/>
</dbReference>
<evidence type="ECO:0000259" key="6">
    <source>
        <dbReference type="Pfam" id="PF00676"/>
    </source>
</evidence>
<dbReference type="Proteomes" id="UP001595444">
    <property type="component" value="Unassembled WGS sequence"/>
</dbReference>
<dbReference type="PANTHER" id="PTHR11516">
    <property type="entry name" value="PYRUVATE DEHYDROGENASE E1 COMPONENT, ALPHA SUBUNIT BACTERIAL AND ORGANELLAR"/>
    <property type="match status" value="1"/>
</dbReference>
<evidence type="ECO:0000256" key="2">
    <source>
        <dbReference type="ARBA" id="ARBA00023002"/>
    </source>
</evidence>
<sequence length="327" mass="35936">MTESNIAPKLLVQMHRELLRVRHAELALAERYKQQEMRTPTHFGVGQEAVAVGVCAALRKDDVAYSHHRSHNHFLAKGGSVYRLAAELFGRETGCSRGRGGSVHLTDLSVGFVASSAILGEALAAATGSALSFKMDKANRVSTAFFGDAVAEEGAFYECLGYAALMKLPVLYVCENNGYATESPLAIRQPEGVSITGRVKSFGIETFYVDGNDVCAVYETAAKAVAFAREHMLPVFLECTTYRWLEHVGPHFDHDLGRTYRDEAELQDWQQKCPVRRSETVLLATGLATEAELEGWEAAIKAEIEADIERAYADPWPDPSQLFDNAS</sequence>
<proteinExistence type="predicted"/>